<reference evidence="2" key="1">
    <citation type="submission" date="2021-01" db="EMBL/GenBank/DDBJ databases">
        <title>Whole genome shotgun sequence of Planosporangium mesophilum NBRC 109066.</title>
        <authorList>
            <person name="Komaki H."/>
            <person name="Tamura T."/>
        </authorList>
    </citation>
    <scope>NUCLEOTIDE SEQUENCE</scope>
    <source>
        <strain evidence="2">NBRC 109066</strain>
    </source>
</reference>
<sequence>MSNPLVAQAHSSTTWYTGLGLIEDAAQVSSGIQNNSWVDGTLGGVGTSLDMLGLVIDPLGTLVSWGVSWLMEHVKPLKEALDQLAGNPDEVAAHAATWENVAKYTAEARQQYEDAVKSATAYWLGASGDAYREHAGVHLAVMEGVSHAAHGISYAVQGAGLLVGLVRGIVRDLIAQFVGTLAARLPQWLAEEGLTLGVATPVVIGQVAALVATWVNKIQRFVRALLNSLRRLTPMLHKLSQIFTELKTLLNKLARANPLTRGGERGVGPDGVPGGDPKGPKGIYHNAALRRDGPSFDEEYESILASKGLDRAEHDSLRLSAADHLTEAERKEVIDVRSEMTAETSQIMTKVLHPDVADAYLKNASELNGWEFYPDQVGGFVARGKDVADLRTPSDLRDGLALDDGGAGWTPIKEDTDHAYHLRYAQPDEVDAPIAFGGRNADVAENMKSLSGNSGGPINKDAPFLGTGYTAYSGVPEFLSRESIFDKRAEIWQVNRDGSESLVGVFDQEARRWTRVAP</sequence>
<comment type="caution">
    <text evidence="2">The sequence shown here is derived from an EMBL/GenBank/DDBJ whole genome shotgun (WGS) entry which is preliminary data.</text>
</comment>
<protein>
    <recommendedName>
        <fullName evidence="4">WXG100 family type VII secretion target</fullName>
    </recommendedName>
</protein>
<dbReference type="Proteomes" id="UP000599074">
    <property type="component" value="Unassembled WGS sequence"/>
</dbReference>
<evidence type="ECO:0000256" key="1">
    <source>
        <dbReference type="SAM" id="MobiDB-lite"/>
    </source>
</evidence>
<name>A0A8J3T9F1_9ACTN</name>
<gene>
    <name evidence="2" type="ORF">Pme01_22450</name>
</gene>
<keyword evidence="3" id="KW-1185">Reference proteome</keyword>
<evidence type="ECO:0000313" key="2">
    <source>
        <dbReference type="EMBL" id="GII22648.1"/>
    </source>
</evidence>
<dbReference type="RefSeq" id="WP_168115432.1">
    <property type="nucleotide sequence ID" value="NZ_BOON01000019.1"/>
</dbReference>
<feature type="compositionally biased region" description="Gly residues" evidence="1">
    <location>
        <begin position="265"/>
        <end position="277"/>
    </location>
</feature>
<dbReference type="AlphaFoldDB" id="A0A8J3T9F1"/>
<accession>A0A8J3T9F1</accession>
<evidence type="ECO:0000313" key="3">
    <source>
        <dbReference type="Proteomes" id="UP000599074"/>
    </source>
</evidence>
<evidence type="ECO:0008006" key="4">
    <source>
        <dbReference type="Google" id="ProtNLM"/>
    </source>
</evidence>
<feature type="region of interest" description="Disordered" evidence="1">
    <location>
        <begin position="260"/>
        <end position="279"/>
    </location>
</feature>
<dbReference type="EMBL" id="BOON01000019">
    <property type="protein sequence ID" value="GII22648.1"/>
    <property type="molecule type" value="Genomic_DNA"/>
</dbReference>
<organism evidence="2 3">
    <name type="scientific">Planosporangium mesophilum</name>
    <dbReference type="NCBI Taxonomy" id="689768"/>
    <lineage>
        <taxon>Bacteria</taxon>
        <taxon>Bacillati</taxon>
        <taxon>Actinomycetota</taxon>
        <taxon>Actinomycetes</taxon>
        <taxon>Micromonosporales</taxon>
        <taxon>Micromonosporaceae</taxon>
        <taxon>Planosporangium</taxon>
    </lineage>
</organism>
<proteinExistence type="predicted"/>